<dbReference type="RefSeq" id="WP_338006303.1">
    <property type="nucleotide sequence ID" value="NZ_JAOPKA010000030.1"/>
</dbReference>
<dbReference type="AlphaFoldDB" id="A0AAP2Z431"/>
<protein>
    <submittedName>
        <fullName evidence="1">Uncharacterized protein</fullName>
    </submittedName>
</protein>
<organism evidence="1 2">
    <name type="scientific">Natronoglomus mannanivorans</name>
    <dbReference type="NCBI Taxonomy" id="2979990"/>
    <lineage>
        <taxon>Archaea</taxon>
        <taxon>Methanobacteriati</taxon>
        <taxon>Methanobacteriota</taxon>
        <taxon>Stenosarchaea group</taxon>
        <taxon>Halobacteria</taxon>
        <taxon>Halobacteriales</taxon>
        <taxon>Natrialbaceae</taxon>
        <taxon>Natronoglomus</taxon>
    </lineage>
</organism>
<dbReference type="Proteomes" id="UP001321018">
    <property type="component" value="Unassembled WGS sequence"/>
</dbReference>
<reference evidence="1" key="1">
    <citation type="submission" date="2022-09" db="EMBL/GenBank/DDBJ databases">
        <title>Enrichment on poylsaccharides allowed isolation of novel metabolic and taxonomic groups of Haloarchaea.</title>
        <authorList>
            <person name="Sorokin D.Y."/>
            <person name="Elcheninov A.G."/>
            <person name="Khizhniak T.V."/>
            <person name="Kolganova T.V."/>
            <person name="Kublanov I.V."/>
        </authorList>
    </citation>
    <scope>NUCLEOTIDE SEQUENCE</scope>
    <source>
        <strain evidence="1">AArc-xg1-1</strain>
    </source>
</reference>
<dbReference type="EMBL" id="JAOPKA010000030">
    <property type="protein sequence ID" value="MCU4744495.1"/>
    <property type="molecule type" value="Genomic_DNA"/>
</dbReference>
<sequence>MTNQATDADSGFRNHRVEFVREDEPGVTPADPDWGFFSDTLETALQWEGDAQIEGQRGLGDYEVQNHFTGTEDHSVSIDYHLQRFFVDGSGDPDDAAGDAILRDNDGGVLNTHTIVDKTEYDSAKTFVVARGCYPNLDDVSGDPGSALPIVLSLDYEAKNVRMYKADQPTGEVLTVRSTSSDDTSQTLTLESQGGYASEDVTLDGTTDVTTTESFSSLEAFELDEPCEGDVVIEDADGNELTRLLGAESYDGAQGDTGVPALGDGSHADPIGSEYERFITDEITKNGAQLAAEVRSASFNVSNDYSKEPIMGTTEQAIHVGDQDAEFSATIAGNFESHSSMTDHLQANEFTLEWHFSGGTVTFEDAVLTSPGEVGPESGDIIATIDNGFEPKGISLNSN</sequence>
<evidence type="ECO:0000313" key="2">
    <source>
        <dbReference type="Proteomes" id="UP001321018"/>
    </source>
</evidence>
<gene>
    <name evidence="1" type="ORF">OB960_24295</name>
</gene>
<evidence type="ECO:0000313" key="1">
    <source>
        <dbReference type="EMBL" id="MCU4744495.1"/>
    </source>
</evidence>
<accession>A0AAP2Z431</accession>
<proteinExistence type="predicted"/>
<name>A0AAP2Z431_9EURY</name>
<comment type="caution">
    <text evidence="1">The sequence shown here is derived from an EMBL/GenBank/DDBJ whole genome shotgun (WGS) entry which is preliminary data.</text>
</comment>